<evidence type="ECO:0000313" key="2">
    <source>
        <dbReference type="EMBL" id="CAE7416316.1"/>
    </source>
</evidence>
<dbReference type="OrthoDB" id="436926at2759"/>
<evidence type="ECO:0000259" key="1">
    <source>
        <dbReference type="Pfam" id="PF13475"/>
    </source>
</evidence>
<accession>A0A812R2H5</accession>
<keyword evidence="3" id="KW-1185">Reference proteome</keyword>
<sequence length="248" mass="27363">MHGILPPIPRGLEDRSARQACLVARVSARSSALAGLDDLDRQNREVALAAVSANGIALQWAPERFRKDKEVALAAVSSAGYALKYVGKELRSDPEVVYAAIRQNALALHFASPRLQRDKDLVLEACRRDVAALNFAADHLREDDHFRSTAGVEFPSIDHFAASVSSVTSCSSRSWFSASTCDGRWPSFTQWSYRPYLAFFQQSVRMEGIISCSFKHGFRSALSVVCHMDERQNLGSIHGKVHQLRGGS</sequence>
<organism evidence="2 3">
    <name type="scientific">Symbiodinium pilosum</name>
    <name type="common">Dinoflagellate</name>
    <dbReference type="NCBI Taxonomy" id="2952"/>
    <lineage>
        <taxon>Eukaryota</taxon>
        <taxon>Sar</taxon>
        <taxon>Alveolata</taxon>
        <taxon>Dinophyceae</taxon>
        <taxon>Suessiales</taxon>
        <taxon>Symbiodiniaceae</taxon>
        <taxon>Symbiodinium</taxon>
    </lineage>
</organism>
<proteinExistence type="predicted"/>
<gene>
    <name evidence="2" type="primary">NEK1</name>
    <name evidence="2" type="ORF">SPIL2461_LOCUS10268</name>
</gene>
<dbReference type="InterPro" id="IPR025197">
    <property type="entry name" value="DUF4116"/>
</dbReference>
<name>A0A812R2H5_SYMPI</name>
<comment type="caution">
    <text evidence="2">The sequence shown here is derived from an EMBL/GenBank/DDBJ whole genome shotgun (WGS) entry which is preliminary data.</text>
</comment>
<evidence type="ECO:0000313" key="3">
    <source>
        <dbReference type="Proteomes" id="UP000649617"/>
    </source>
</evidence>
<feature type="domain" description="DUF4116" evidence="1">
    <location>
        <begin position="93"/>
        <end position="141"/>
    </location>
</feature>
<reference evidence="2" key="1">
    <citation type="submission" date="2021-02" db="EMBL/GenBank/DDBJ databases">
        <authorList>
            <person name="Dougan E. K."/>
            <person name="Rhodes N."/>
            <person name="Thang M."/>
            <person name="Chan C."/>
        </authorList>
    </citation>
    <scope>NUCLEOTIDE SEQUENCE</scope>
</reference>
<dbReference type="Pfam" id="PF13475">
    <property type="entry name" value="DUF4116"/>
    <property type="match status" value="2"/>
</dbReference>
<feature type="domain" description="DUF4116" evidence="1">
    <location>
        <begin position="43"/>
        <end position="91"/>
    </location>
</feature>
<dbReference type="AlphaFoldDB" id="A0A812R2H5"/>
<protein>
    <submittedName>
        <fullName evidence="2">NEK1 protein</fullName>
    </submittedName>
</protein>
<dbReference type="EMBL" id="CAJNIZ010018802">
    <property type="protein sequence ID" value="CAE7416316.1"/>
    <property type="molecule type" value="Genomic_DNA"/>
</dbReference>
<dbReference type="Proteomes" id="UP000649617">
    <property type="component" value="Unassembled WGS sequence"/>
</dbReference>